<sequence length="115" mass="12284">MAIEVRIPTILRTYTDGQKAVEGSGATIGELFADLESRHTGIQERLVDAGELRRFVNVYLNDEDVRFLEGISTKLSDGDSVTILPAVAGGAGAEPRRSGAVAGRRAGSMHAGRMR</sequence>
<reference evidence="2 3" key="1">
    <citation type="submission" date="2020-11" db="EMBL/GenBank/DDBJ databases">
        <title>Streptomyces spirodelae sp. nov., isolated from duckweed.</title>
        <authorList>
            <person name="Saimee Y."/>
            <person name="Duangmal K."/>
        </authorList>
    </citation>
    <scope>NUCLEOTIDE SEQUENCE [LARGE SCALE GENOMIC DNA]</scope>
    <source>
        <strain evidence="2 3">S16-07</strain>
    </source>
</reference>
<dbReference type="Proteomes" id="UP001519064">
    <property type="component" value="Unassembled WGS sequence"/>
</dbReference>
<accession>A0ABS3XJ91</accession>
<dbReference type="Pfam" id="PF02597">
    <property type="entry name" value="ThiS"/>
    <property type="match status" value="1"/>
</dbReference>
<feature type="region of interest" description="Disordered" evidence="1">
    <location>
        <begin position="90"/>
        <end position="115"/>
    </location>
</feature>
<dbReference type="InterPro" id="IPR012675">
    <property type="entry name" value="Beta-grasp_dom_sf"/>
</dbReference>
<protein>
    <submittedName>
        <fullName evidence="2">MoaD/ThiS family protein</fullName>
    </submittedName>
</protein>
<dbReference type="InterPro" id="IPR052045">
    <property type="entry name" value="Sulfur_Carrier/Prot_Modifier"/>
</dbReference>
<comment type="caution">
    <text evidence="2">The sequence shown here is derived from an EMBL/GenBank/DDBJ whole genome shotgun (WGS) entry which is preliminary data.</text>
</comment>
<keyword evidence="3" id="KW-1185">Reference proteome</keyword>
<feature type="compositionally biased region" description="Low complexity" evidence="1">
    <location>
        <begin position="98"/>
        <end position="108"/>
    </location>
</feature>
<name>A0ABS3XJ91_9ACTN</name>
<evidence type="ECO:0000256" key="1">
    <source>
        <dbReference type="SAM" id="MobiDB-lite"/>
    </source>
</evidence>
<organism evidence="2 3">
    <name type="scientific">Streptomyces oryzae</name>
    <dbReference type="NCBI Taxonomy" id="1434886"/>
    <lineage>
        <taxon>Bacteria</taxon>
        <taxon>Bacillati</taxon>
        <taxon>Actinomycetota</taxon>
        <taxon>Actinomycetes</taxon>
        <taxon>Kitasatosporales</taxon>
        <taxon>Streptomycetaceae</taxon>
        <taxon>Streptomyces</taxon>
    </lineage>
</organism>
<dbReference type="CDD" id="cd17074">
    <property type="entry name" value="Ubl_CysO_like"/>
    <property type="match status" value="1"/>
</dbReference>
<evidence type="ECO:0000313" key="2">
    <source>
        <dbReference type="EMBL" id="MBO8195478.1"/>
    </source>
</evidence>
<evidence type="ECO:0000313" key="3">
    <source>
        <dbReference type="Proteomes" id="UP001519064"/>
    </source>
</evidence>
<dbReference type="PANTHER" id="PTHR38031">
    <property type="entry name" value="SULFUR CARRIER PROTEIN SLR0821-RELATED"/>
    <property type="match status" value="1"/>
</dbReference>
<dbReference type="InterPro" id="IPR003749">
    <property type="entry name" value="ThiS/MoaD-like"/>
</dbReference>
<proteinExistence type="predicted"/>
<dbReference type="PANTHER" id="PTHR38031:SF1">
    <property type="entry name" value="SULFUR CARRIER PROTEIN CYSO"/>
    <property type="match status" value="1"/>
</dbReference>
<dbReference type="SUPFAM" id="SSF54285">
    <property type="entry name" value="MoaD/ThiS"/>
    <property type="match status" value="1"/>
</dbReference>
<dbReference type="Gene3D" id="3.10.20.30">
    <property type="match status" value="1"/>
</dbReference>
<dbReference type="EMBL" id="JADKMA010000193">
    <property type="protein sequence ID" value="MBO8195478.1"/>
    <property type="molecule type" value="Genomic_DNA"/>
</dbReference>
<dbReference type="InterPro" id="IPR016155">
    <property type="entry name" value="Mopterin_synth/thiamin_S_b"/>
</dbReference>
<dbReference type="RefSeq" id="WP_209242712.1">
    <property type="nucleotide sequence ID" value="NZ_JADKMA010000193.1"/>
</dbReference>
<gene>
    <name evidence="2" type="ORF">ITI46_28085</name>
</gene>